<evidence type="ECO:0000256" key="1">
    <source>
        <dbReference type="SAM" id="Phobius"/>
    </source>
</evidence>
<gene>
    <name evidence="2" type="ORF">Ami3637_14595</name>
</gene>
<feature type="transmembrane region" description="Helical" evidence="1">
    <location>
        <begin position="45"/>
        <end position="61"/>
    </location>
</feature>
<proteinExistence type="predicted"/>
<organism evidence="2 3">
    <name type="scientific">Aminipila terrae</name>
    <dbReference type="NCBI Taxonomy" id="2697030"/>
    <lineage>
        <taxon>Bacteria</taxon>
        <taxon>Bacillati</taxon>
        <taxon>Bacillota</taxon>
        <taxon>Clostridia</taxon>
        <taxon>Peptostreptococcales</taxon>
        <taxon>Anaerovoracaceae</taxon>
        <taxon>Aminipila</taxon>
    </lineage>
</organism>
<dbReference type="RefSeq" id="WP_162363204.1">
    <property type="nucleotide sequence ID" value="NZ_CP047591.1"/>
</dbReference>
<sequence>MGFFRQEDELEKYIALKSLKISYWFTVSFLLIWAIIDLVKGNRHSVALALFCIQNSLLLFFERYYKRKLCEGNEE</sequence>
<feature type="transmembrane region" description="Helical" evidence="1">
    <location>
        <begin position="21"/>
        <end position="39"/>
    </location>
</feature>
<evidence type="ECO:0000313" key="3">
    <source>
        <dbReference type="Proteomes" id="UP000463883"/>
    </source>
</evidence>
<keyword evidence="1" id="KW-0472">Membrane</keyword>
<protein>
    <submittedName>
        <fullName evidence="2">Uncharacterized protein</fullName>
    </submittedName>
</protein>
<dbReference type="AlphaFoldDB" id="A0A6P1MFF1"/>
<dbReference type="EMBL" id="CP047591">
    <property type="protein sequence ID" value="QHI73439.1"/>
    <property type="molecule type" value="Genomic_DNA"/>
</dbReference>
<reference evidence="2 3" key="1">
    <citation type="submission" date="2020-01" db="EMBL/GenBank/DDBJ databases">
        <title>Genomic analysis of Aminipila sp. CBA3637.</title>
        <authorList>
            <person name="Kim Y.B."/>
            <person name="Roh S.W."/>
        </authorList>
    </citation>
    <scope>NUCLEOTIDE SEQUENCE [LARGE SCALE GENOMIC DNA]</scope>
    <source>
        <strain evidence="2 3">CBA3637</strain>
    </source>
</reference>
<evidence type="ECO:0000313" key="2">
    <source>
        <dbReference type="EMBL" id="QHI73439.1"/>
    </source>
</evidence>
<name>A0A6P1MFF1_9FIRM</name>
<accession>A0A6P1MFF1</accession>
<dbReference type="Proteomes" id="UP000463883">
    <property type="component" value="Chromosome"/>
</dbReference>
<keyword evidence="1" id="KW-0812">Transmembrane</keyword>
<keyword evidence="3" id="KW-1185">Reference proteome</keyword>
<dbReference type="KEGG" id="amic:Ami3637_14595"/>
<keyword evidence="1" id="KW-1133">Transmembrane helix</keyword>